<evidence type="ECO:0000313" key="1">
    <source>
        <dbReference type="EMBL" id="OSS48564.1"/>
    </source>
</evidence>
<reference evidence="1 2" key="1">
    <citation type="journal article" date="2017" name="Genome Announc.">
        <title>Genome sequence of the saprophytic ascomycete Epicoccum nigrum ICMP 19927 strain isolated from New Zealand.</title>
        <authorList>
            <person name="Fokin M."/>
            <person name="Fleetwood D."/>
            <person name="Weir B.S."/>
            <person name="Villas-Boas S.G."/>
        </authorList>
    </citation>
    <scope>NUCLEOTIDE SEQUENCE [LARGE SCALE GENOMIC DNA]</scope>
    <source>
        <strain evidence="1 2">ICMP 19927</strain>
    </source>
</reference>
<evidence type="ECO:0008006" key="3">
    <source>
        <dbReference type="Google" id="ProtNLM"/>
    </source>
</evidence>
<proteinExistence type="predicted"/>
<dbReference type="Proteomes" id="UP000193240">
    <property type="component" value="Unassembled WGS sequence"/>
</dbReference>
<dbReference type="InterPro" id="IPR029063">
    <property type="entry name" value="SAM-dependent_MTases_sf"/>
</dbReference>
<dbReference type="SUPFAM" id="SSF53335">
    <property type="entry name" value="S-adenosyl-L-methionine-dependent methyltransferases"/>
    <property type="match status" value="1"/>
</dbReference>
<protein>
    <recommendedName>
        <fullName evidence="3">Methyltransferase type 11 domain-containing protein</fullName>
    </recommendedName>
</protein>
<accession>A0A1Y2LXD5</accession>
<dbReference type="Gene3D" id="3.40.50.150">
    <property type="entry name" value="Vaccinia Virus protein VP39"/>
    <property type="match status" value="1"/>
</dbReference>
<dbReference type="EMBL" id="KZ107845">
    <property type="protein sequence ID" value="OSS48564.1"/>
    <property type="molecule type" value="Genomic_DNA"/>
</dbReference>
<sequence length="180" mass="19978">MTEPWPQLWYGTFDFVHSRMALPGVGHNPVDEVVKNLVGLVKPGGWIQMVEMEWQTWEGGPVLGEFQAALGHLFGIITNGQGVDMRERLATQLEEAGLKKVQYRIVQVPIGAKAKDEVRELSLQSMFATASFATATLQKVAPDMVDHKLTTMPTRLREELQNAGGSYNVFALWAQKPALS</sequence>
<dbReference type="STRING" id="105696.A0A1Y2LXD5"/>
<gene>
    <name evidence="1" type="ORF">B5807_07113</name>
</gene>
<evidence type="ECO:0000313" key="2">
    <source>
        <dbReference type="Proteomes" id="UP000193240"/>
    </source>
</evidence>
<keyword evidence="2" id="KW-1185">Reference proteome</keyword>
<dbReference type="AlphaFoldDB" id="A0A1Y2LXD5"/>
<dbReference type="InParanoid" id="A0A1Y2LXD5"/>
<organism evidence="1 2">
    <name type="scientific">Epicoccum nigrum</name>
    <name type="common">Soil fungus</name>
    <name type="synonym">Epicoccum purpurascens</name>
    <dbReference type="NCBI Taxonomy" id="105696"/>
    <lineage>
        <taxon>Eukaryota</taxon>
        <taxon>Fungi</taxon>
        <taxon>Dikarya</taxon>
        <taxon>Ascomycota</taxon>
        <taxon>Pezizomycotina</taxon>
        <taxon>Dothideomycetes</taxon>
        <taxon>Pleosporomycetidae</taxon>
        <taxon>Pleosporales</taxon>
        <taxon>Pleosporineae</taxon>
        <taxon>Didymellaceae</taxon>
        <taxon>Epicoccum</taxon>
    </lineage>
</organism>
<name>A0A1Y2LXD5_EPING</name>